<proteinExistence type="predicted"/>
<dbReference type="EMBL" id="PNCG01000002">
    <property type="protein sequence ID" value="TMP88545.1"/>
    <property type="molecule type" value="Genomic_DNA"/>
</dbReference>
<evidence type="ECO:0000259" key="1">
    <source>
        <dbReference type="Pfam" id="PF15515"/>
    </source>
</evidence>
<gene>
    <name evidence="2" type="ORF">CWC05_03690</name>
</gene>
<evidence type="ECO:0000313" key="2">
    <source>
        <dbReference type="EMBL" id="TMP88545.1"/>
    </source>
</evidence>
<comment type="caution">
    <text evidence="2">The sequence shown here is derived from an EMBL/GenBank/DDBJ whole genome shotgun (WGS) entry which is preliminary data.</text>
</comment>
<name>A0A5S3Z9J6_9GAMM</name>
<organism evidence="2 3">
    <name type="scientific">Pseudoalteromonas ruthenica</name>
    <dbReference type="NCBI Taxonomy" id="151081"/>
    <lineage>
        <taxon>Bacteria</taxon>
        <taxon>Pseudomonadati</taxon>
        <taxon>Pseudomonadota</taxon>
        <taxon>Gammaproteobacteria</taxon>
        <taxon>Alteromonadales</taxon>
        <taxon>Pseudoalteromonadaceae</taxon>
        <taxon>Pseudoalteromonas</taxon>
    </lineage>
</organism>
<sequence length="448" mass="50700">MKYFAQISERMREIGATRIIFKALANNDNTKQQIYLGADFDVIKAIPSGEVYSGGMSKKGAIFKAPLNFYWIDADGDVDHAPNAQLILYPKYPEIRMSGFLAGTDKKRDVTPRHLMQPPTKQERADRIAVNRYLILGVNKESIFAYCTSWDDEVAQELKQLIDDQKAKVVASVFHELPSEGPSSEDKLLIKLKDIHHQGAIESCRLDAEGNLKAYKAQNGAGYTLEAQFGITPNGSPDPDFMDWELKAHSGSVVTLMTPEPNTGVYIEEGLKAFLDKYATRKQARRLDFASIHRVDELNAKTSLTMRMEGYDADKGEITDPLGGLMLRDSQGNLAAGWRFEKVIEHWKNKHTNTCYVSYSAIRPAGESPKYQFGPEVTLGNDTSLKHFLQGLYNSTIYYDPGINMKLEFSKKLGADDWKPKKRNQFRAKWRQVSELYNNVRTFNLNEI</sequence>
<reference evidence="3" key="2">
    <citation type="submission" date="2019-06" db="EMBL/GenBank/DDBJ databases">
        <title>Co-occurence of chitin degradation, pigmentation and bioactivity in marine Pseudoalteromonas.</title>
        <authorList>
            <person name="Sonnenschein E.C."/>
            <person name="Bech P.K."/>
        </authorList>
    </citation>
    <scope>NUCLEOTIDE SEQUENCE [LARGE SCALE GENOMIC DNA]</scope>
    <source>
        <strain evidence="3">S2897</strain>
    </source>
</reference>
<dbReference type="RefSeq" id="WP_138547415.1">
    <property type="nucleotide sequence ID" value="NZ_PNCG01000002.1"/>
</dbReference>
<feature type="domain" description="MvaI/BcnI restriction endonuclease" evidence="1">
    <location>
        <begin position="191"/>
        <end position="437"/>
    </location>
</feature>
<dbReference type="Proteomes" id="UP000305874">
    <property type="component" value="Unassembled WGS sequence"/>
</dbReference>
<dbReference type="AlphaFoldDB" id="A0A5S3Z9J6"/>
<accession>A0A5S3Z9J6</accession>
<dbReference type="Pfam" id="PF15515">
    <property type="entry name" value="MvaI_BcnI"/>
    <property type="match status" value="1"/>
</dbReference>
<dbReference type="InterPro" id="IPR043004">
    <property type="entry name" value="MvaI_BcnI_cat"/>
</dbReference>
<protein>
    <recommendedName>
        <fullName evidence="1">MvaI/BcnI restriction endonuclease domain-containing protein</fullName>
    </recommendedName>
</protein>
<dbReference type="InterPro" id="IPR029127">
    <property type="entry name" value="MvaI_BcnI"/>
</dbReference>
<evidence type="ECO:0000313" key="3">
    <source>
        <dbReference type="Proteomes" id="UP000305874"/>
    </source>
</evidence>
<dbReference type="Gene3D" id="3.40.210.20">
    <property type="entry name" value="MvaI/BcnI restriction endonuclease, catalytic domain"/>
    <property type="match status" value="1"/>
</dbReference>
<reference evidence="2 3" key="1">
    <citation type="submission" date="2017-12" db="EMBL/GenBank/DDBJ databases">
        <authorList>
            <person name="Paulsen S."/>
            <person name="Gram L.K."/>
        </authorList>
    </citation>
    <scope>NUCLEOTIDE SEQUENCE [LARGE SCALE GENOMIC DNA]</scope>
    <source>
        <strain evidence="2 3">S2897</strain>
    </source>
</reference>